<reference evidence="2 3" key="1">
    <citation type="submission" date="2021-08" db="EMBL/GenBank/DDBJ databases">
        <authorList>
            <person name="Peeters C."/>
        </authorList>
    </citation>
    <scope>NUCLEOTIDE SEQUENCE [LARGE SCALE GENOMIC DNA]</scope>
    <source>
        <strain evidence="2 3">LMG 21510</strain>
    </source>
</reference>
<dbReference type="Pfam" id="PF22479">
    <property type="entry name" value="Pam3_gp18"/>
    <property type="match status" value="1"/>
</dbReference>
<organism evidence="2 3">
    <name type="scientific">Cupriavidus respiraculi</name>
    <dbReference type="NCBI Taxonomy" id="195930"/>
    <lineage>
        <taxon>Bacteria</taxon>
        <taxon>Pseudomonadati</taxon>
        <taxon>Pseudomonadota</taxon>
        <taxon>Betaproteobacteria</taxon>
        <taxon>Burkholderiales</taxon>
        <taxon>Burkholderiaceae</taxon>
        <taxon>Cupriavidus</taxon>
    </lineage>
</organism>
<dbReference type="RefSeq" id="WP_222201282.1">
    <property type="nucleotide sequence ID" value="NZ_CAJZAH010000002.1"/>
</dbReference>
<evidence type="ECO:0000313" key="2">
    <source>
        <dbReference type="EMBL" id="CAG9172275.1"/>
    </source>
</evidence>
<dbReference type="Proteomes" id="UP000721236">
    <property type="component" value="Unassembled WGS sequence"/>
</dbReference>
<dbReference type="InterPro" id="IPR054252">
    <property type="entry name" value="Pam3_gp18"/>
</dbReference>
<name>A0ABN7YJI8_9BURK</name>
<keyword evidence="3" id="KW-1185">Reference proteome</keyword>
<dbReference type="EMBL" id="CAJZAH010000002">
    <property type="protein sequence ID" value="CAG9172275.1"/>
    <property type="molecule type" value="Genomic_DNA"/>
</dbReference>
<accession>A0ABN7YJI8</accession>
<gene>
    <name evidence="2" type="ORF">LMG21510_01920</name>
</gene>
<evidence type="ECO:0000313" key="3">
    <source>
        <dbReference type="Proteomes" id="UP000721236"/>
    </source>
</evidence>
<evidence type="ECO:0000259" key="1">
    <source>
        <dbReference type="Pfam" id="PF22479"/>
    </source>
</evidence>
<sequence length="111" mass="12236">MFRIPVLDANDSLTEIVLDDETFFLRLSWNSEGELWTLSIENAYNDAIVDGIAVVPDTPLLQRYRHLHVPAGDLVAVSPDLRDTIGREDLPSGDVALVYIPAQESASGTLQ</sequence>
<comment type="caution">
    <text evidence="2">The sequence shown here is derived from an EMBL/GenBank/DDBJ whole genome shotgun (WGS) entry which is preliminary data.</text>
</comment>
<protein>
    <recommendedName>
        <fullName evidence="1">Cyanophage baseplate Pam3 plug gp18 domain-containing protein</fullName>
    </recommendedName>
</protein>
<proteinExistence type="predicted"/>
<feature type="domain" description="Cyanophage baseplate Pam3 plug gp18" evidence="1">
    <location>
        <begin position="1"/>
        <end position="101"/>
    </location>
</feature>